<dbReference type="GO" id="GO:0098609">
    <property type="term" value="P:cell-cell adhesion"/>
    <property type="evidence" value="ECO:0007669"/>
    <property type="project" value="TreeGrafter"/>
</dbReference>
<reference evidence="6 7" key="1">
    <citation type="submission" date="2020-02" db="EMBL/GenBank/DDBJ databases">
        <authorList>
            <person name="Ferguson B K."/>
        </authorList>
    </citation>
    <scope>NUCLEOTIDE SEQUENCE [LARGE SCALE GENOMIC DNA]</scope>
</reference>
<dbReference type="InterPro" id="IPR003961">
    <property type="entry name" value="FN3_dom"/>
</dbReference>
<evidence type="ECO:0008006" key="8">
    <source>
        <dbReference type="Google" id="ProtNLM"/>
    </source>
</evidence>
<dbReference type="Gene3D" id="2.60.40.10">
    <property type="entry name" value="Immunoglobulins"/>
    <property type="match status" value="2"/>
</dbReference>
<evidence type="ECO:0000313" key="7">
    <source>
        <dbReference type="Proteomes" id="UP000479000"/>
    </source>
</evidence>
<dbReference type="PROSITE" id="PS50835">
    <property type="entry name" value="IG_LIKE"/>
    <property type="match status" value="1"/>
</dbReference>
<keyword evidence="7" id="KW-1185">Reference proteome</keyword>
<organism evidence="6 7">
    <name type="scientific">Nesidiocoris tenuis</name>
    <dbReference type="NCBI Taxonomy" id="355587"/>
    <lineage>
        <taxon>Eukaryota</taxon>
        <taxon>Metazoa</taxon>
        <taxon>Ecdysozoa</taxon>
        <taxon>Arthropoda</taxon>
        <taxon>Hexapoda</taxon>
        <taxon>Insecta</taxon>
        <taxon>Pterygota</taxon>
        <taxon>Neoptera</taxon>
        <taxon>Paraneoptera</taxon>
        <taxon>Hemiptera</taxon>
        <taxon>Heteroptera</taxon>
        <taxon>Panheteroptera</taxon>
        <taxon>Cimicomorpha</taxon>
        <taxon>Miridae</taxon>
        <taxon>Dicyphina</taxon>
        <taxon>Nesidiocoris</taxon>
    </lineage>
</organism>
<evidence type="ECO:0000256" key="2">
    <source>
        <dbReference type="ARBA" id="ARBA00023157"/>
    </source>
</evidence>
<keyword evidence="2" id="KW-1015">Disulfide bond</keyword>
<dbReference type="Proteomes" id="UP000479000">
    <property type="component" value="Unassembled WGS sequence"/>
</dbReference>
<dbReference type="PANTHER" id="PTHR44170">
    <property type="entry name" value="PROTEIN SIDEKICK"/>
    <property type="match status" value="1"/>
</dbReference>
<feature type="domain" description="Ig-like" evidence="4">
    <location>
        <begin position="130"/>
        <end position="229"/>
    </location>
</feature>
<dbReference type="CDD" id="cd00063">
    <property type="entry name" value="FN3"/>
    <property type="match status" value="1"/>
</dbReference>
<dbReference type="SMART" id="SM00409">
    <property type="entry name" value="IG"/>
    <property type="match status" value="1"/>
</dbReference>
<dbReference type="InterPro" id="IPR003599">
    <property type="entry name" value="Ig_sub"/>
</dbReference>
<gene>
    <name evidence="6" type="ORF">NTEN_LOCUS18769</name>
</gene>
<sequence>MFFCLSVSGRTLNTFVLYTLHVFRRASPPFERQMIVPLCLFEKRGCSRWLQMIRLAILGFFQSPQHHNTGIFLSKDINVMDVCAPFFFSSWPNLNFGLWSIRISVFQVVKDHNPLAVCDEESANQISYEPITLHKYNKVAYDLRETAEVICKVKAYPRPEFQWSYSTNTAPLLAGADGHYEINTTVNESGGDVYTSVLQISNVRQADYGEYNCRVANTLGSVKTQIRLQPKGAPERPESLRALDVGHSYITLQWTPGFNGGLQSTKYFVSYKRVLTTPNDDCYAPKKNGIPESWHEFDCQTKNPCNVTNLEQHQSYLFKIAMVEVSTSMYGHNWRLVETMSLSPSGSSSRKEATVLSLMPRRAAKTSGRALEITSDDDDIIDDHSVDNVRVRVRYCLQSNKETCGDYTEAESVYDPLNHGGYGTVDDYAPYPHLMPSATPDYSRSNNPSRQEYSQDKTLRQHHMESPYHDVSGLPDPYMDHHMMMEMDESMKQQHQSQNMPPMSFDETLESGYSTPNSRSGRMIREIIV</sequence>
<dbReference type="OrthoDB" id="5857426at2759"/>
<dbReference type="Pfam" id="PF00041">
    <property type="entry name" value="fn3"/>
    <property type="match status" value="1"/>
</dbReference>
<feature type="region of interest" description="Disordered" evidence="3">
    <location>
        <begin position="431"/>
        <end position="458"/>
    </location>
</feature>
<dbReference type="PROSITE" id="PS50853">
    <property type="entry name" value="FN3"/>
    <property type="match status" value="1"/>
</dbReference>
<evidence type="ECO:0000259" key="5">
    <source>
        <dbReference type="PROSITE" id="PS50853"/>
    </source>
</evidence>
<feature type="domain" description="Fibronectin type-III" evidence="5">
    <location>
        <begin position="236"/>
        <end position="345"/>
    </location>
</feature>
<dbReference type="InterPro" id="IPR007110">
    <property type="entry name" value="Ig-like_dom"/>
</dbReference>
<proteinExistence type="predicted"/>
<evidence type="ECO:0000313" key="6">
    <source>
        <dbReference type="EMBL" id="CAB0014334.1"/>
    </source>
</evidence>
<keyword evidence="1" id="KW-0677">Repeat</keyword>
<dbReference type="InterPro" id="IPR013783">
    <property type="entry name" value="Ig-like_fold"/>
</dbReference>
<protein>
    <recommendedName>
        <fullName evidence="8">Ig-like domain-containing protein</fullName>
    </recommendedName>
</protein>
<dbReference type="EMBL" id="CADCXU010027709">
    <property type="protein sequence ID" value="CAB0014334.1"/>
    <property type="molecule type" value="Genomic_DNA"/>
</dbReference>
<feature type="compositionally biased region" description="Polar residues" evidence="3">
    <location>
        <begin position="440"/>
        <end position="452"/>
    </location>
</feature>
<dbReference type="PANTHER" id="PTHR44170:SF6">
    <property type="entry name" value="CONTACTIN"/>
    <property type="match status" value="1"/>
</dbReference>
<dbReference type="SUPFAM" id="SSF48726">
    <property type="entry name" value="Immunoglobulin"/>
    <property type="match status" value="1"/>
</dbReference>
<dbReference type="GO" id="GO:0009653">
    <property type="term" value="P:anatomical structure morphogenesis"/>
    <property type="evidence" value="ECO:0007669"/>
    <property type="project" value="UniProtKB-ARBA"/>
</dbReference>
<dbReference type="SMART" id="SM00408">
    <property type="entry name" value="IGc2"/>
    <property type="match status" value="1"/>
</dbReference>
<dbReference type="InterPro" id="IPR036116">
    <property type="entry name" value="FN3_sf"/>
</dbReference>
<name>A0A6H5HBY4_9HEMI</name>
<evidence type="ECO:0000256" key="3">
    <source>
        <dbReference type="SAM" id="MobiDB-lite"/>
    </source>
</evidence>
<dbReference type="GO" id="GO:0030154">
    <property type="term" value="P:cell differentiation"/>
    <property type="evidence" value="ECO:0007669"/>
    <property type="project" value="UniProtKB-ARBA"/>
</dbReference>
<dbReference type="InterPro" id="IPR003598">
    <property type="entry name" value="Ig_sub2"/>
</dbReference>
<dbReference type="SMART" id="SM00060">
    <property type="entry name" value="FN3"/>
    <property type="match status" value="1"/>
</dbReference>
<evidence type="ECO:0000259" key="4">
    <source>
        <dbReference type="PROSITE" id="PS50835"/>
    </source>
</evidence>
<dbReference type="AlphaFoldDB" id="A0A6H5HBY4"/>
<dbReference type="SUPFAM" id="SSF49265">
    <property type="entry name" value="Fibronectin type III"/>
    <property type="match status" value="1"/>
</dbReference>
<dbReference type="InterPro" id="IPR013098">
    <property type="entry name" value="Ig_I-set"/>
</dbReference>
<dbReference type="InterPro" id="IPR036179">
    <property type="entry name" value="Ig-like_dom_sf"/>
</dbReference>
<dbReference type="GO" id="GO:0016020">
    <property type="term" value="C:membrane"/>
    <property type="evidence" value="ECO:0007669"/>
    <property type="project" value="UniProtKB-SubCell"/>
</dbReference>
<accession>A0A6H5HBY4</accession>
<dbReference type="Pfam" id="PF07679">
    <property type="entry name" value="I-set"/>
    <property type="match status" value="1"/>
</dbReference>
<evidence type="ECO:0000256" key="1">
    <source>
        <dbReference type="ARBA" id="ARBA00022737"/>
    </source>
</evidence>